<dbReference type="Proteomes" id="UP000233551">
    <property type="component" value="Unassembled WGS sequence"/>
</dbReference>
<name>A0A2I0HG33_PUNGR</name>
<dbReference type="EMBL" id="PGOL01031342">
    <property type="protein sequence ID" value="PKI26347.1"/>
    <property type="molecule type" value="Genomic_DNA"/>
</dbReference>
<proteinExistence type="predicted"/>
<accession>A0A2I0HG33</accession>
<sequence length="31" mass="3829">MMDNGEAYIIMLKRMHTIPTIMDRRSWVWTM</sequence>
<comment type="caution">
    <text evidence="1">The sequence shown here is derived from an EMBL/GenBank/DDBJ whole genome shotgun (WGS) entry which is preliminary data.</text>
</comment>
<dbReference type="AlphaFoldDB" id="A0A2I0HG33"/>
<organism evidence="1 2">
    <name type="scientific">Punica granatum</name>
    <name type="common">Pomegranate</name>
    <dbReference type="NCBI Taxonomy" id="22663"/>
    <lineage>
        <taxon>Eukaryota</taxon>
        <taxon>Viridiplantae</taxon>
        <taxon>Streptophyta</taxon>
        <taxon>Embryophyta</taxon>
        <taxon>Tracheophyta</taxon>
        <taxon>Spermatophyta</taxon>
        <taxon>Magnoliopsida</taxon>
        <taxon>eudicotyledons</taxon>
        <taxon>Gunneridae</taxon>
        <taxon>Pentapetalae</taxon>
        <taxon>rosids</taxon>
        <taxon>malvids</taxon>
        <taxon>Myrtales</taxon>
        <taxon>Lythraceae</taxon>
        <taxon>Punica</taxon>
    </lineage>
</organism>
<keyword evidence="2" id="KW-1185">Reference proteome</keyword>
<evidence type="ECO:0000313" key="2">
    <source>
        <dbReference type="Proteomes" id="UP000233551"/>
    </source>
</evidence>
<evidence type="ECO:0000313" key="1">
    <source>
        <dbReference type="EMBL" id="PKI26347.1"/>
    </source>
</evidence>
<gene>
    <name evidence="1" type="ORF">CRG98_048964</name>
</gene>
<protein>
    <submittedName>
        <fullName evidence="1">Uncharacterized protein</fullName>
    </submittedName>
</protein>
<reference evidence="1 2" key="1">
    <citation type="submission" date="2017-11" db="EMBL/GenBank/DDBJ databases">
        <title>De-novo sequencing of pomegranate (Punica granatum L.) genome.</title>
        <authorList>
            <person name="Akparov Z."/>
            <person name="Amiraslanov A."/>
            <person name="Hajiyeva S."/>
            <person name="Abbasov M."/>
            <person name="Kaur K."/>
            <person name="Hamwieh A."/>
            <person name="Solovyev V."/>
            <person name="Salamov A."/>
            <person name="Braich B."/>
            <person name="Kosarev P."/>
            <person name="Mahmoud A."/>
            <person name="Hajiyev E."/>
            <person name="Babayeva S."/>
            <person name="Izzatullayeva V."/>
            <person name="Mammadov A."/>
            <person name="Mammadov A."/>
            <person name="Sharifova S."/>
            <person name="Ojaghi J."/>
            <person name="Eynullazada K."/>
            <person name="Bayramov B."/>
            <person name="Abdulazimova A."/>
            <person name="Shahmuradov I."/>
        </authorList>
    </citation>
    <scope>NUCLEOTIDE SEQUENCE [LARGE SCALE GENOMIC DNA]</scope>
    <source>
        <strain evidence="2">cv. AG2017</strain>
        <tissue evidence="1">Leaf</tissue>
    </source>
</reference>
<feature type="non-terminal residue" evidence="1">
    <location>
        <position position="31"/>
    </location>
</feature>